<evidence type="ECO:0000256" key="5">
    <source>
        <dbReference type="HAMAP-Rule" id="MF_00514"/>
    </source>
</evidence>
<dbReference type="Proteomes" id="UP000182598">
    <property type="component" value="Unassembled WGS sequence"/>
</dbReference>
<evidence type="ECO:0000256" key="1">
    <source>
        <dbReference type="ARBA" id="ARBA00006598"/>
    </source>
</evidence>
<dbReference type="PANTHER" id="PTHR33343">
    <property type="entry name" value="54S RIBOSOMAL PROTEIN BL35M"/>
    <property type="match status" value="1"/>
</dbReference>
<evidence type="ECO:0000256" key="3">
    <source>
        <dbReference type="ARBA" id="ARBA00023274"/>
    </source>
</evidence>
<dbReference type="InterPro" id="IPR001706">
    <property type="entry name" value="Ribosomal_bL35"/>
</dbReference>
<protein>
    <recommendedName>
        <fullName evidence="4 5">Large ribosomal subunit protein bL35</fullName>
    </recommendedName>
</protein>
<reference evidence="9" key="1">
    <citation type="submission" date="2015-08" db="EMBL/GenBank/DDBJ databases">
        <authorList>
            <person name="Varghese N."/>
        </authorList>
    </citation>
    <scope>NUCLEOTIDE SEQUENCE [LARGE SCALE GENOMIC DNA]</scope>
    <source>
        <strain evidence="9">DSM 27808</strain>
    </source>
</reference>
<evidence type="ECO:0000313" key="9">
    <source>
        <dbReference type="Proteomes" id="UP000182598"/>
    </source>
</evidence>
<dbReference type="HAMAP" id="MF_00514">
    <property type="entry name" value="Ribosomal_bL35"/>
    <property type="match status" value="1"/>
</dbReference>
<dbReference type="Gene3D" id="4.10.410.60">
    <property type="match status" value="1"/>
</dbReference>
<dbReference type="GO" id="GO:0006412">
    <property type="term" value="P:translation"/>
    <property type="evidence" value="ECO:0007669"/>
    <property type="project" value="UniProtKB-UniRule"/>
</dbReference>
<dbReference type="PRINTS" id="PR00064">
    <property type="entry name" value="RIBOSOMALL35"/>
</dbReference>
<organism evidence="8 9">
    <name type="scientific">Pseudidiomarina woesei</name>
    <dbReference type="NCBI Taxonomy" id="1381080"/>
    <lineage>
        <taxon>Bacteria</taxon>
        <taxon>Pseudomonadati</taxon>
        <taxon>Pseudomonadota</taxon>
        <taxon>Gammaproteobacteria</taxon>
        <taxon>Alteromonadales</taxon>
        <taxon>Idiomarinaceae</taxon>
        <taxon>Pseudidiomarina</taxon>
    </lineage>
</organism>
<comment type="similarity">
    <text evidence="1 5 6">Belongs to the bacterial ribosomal protein bL35 family.</text>
</comment>
<dbReference type="EMBL" id="CYHB01000001">
    <property type="protein sequence ID" value="CUA82517.1"/>
    <property type="molecule type" value="Genomic_DNA"/>
</dbReference>
<evidence type="ECO:0000313" key="8">
    <source>
        <dbReference type="EMBL" id="CUA82517.1"/>
    </source>
</evidence>
<evidence type="ECO:0000256" key="2">
    <source>
        <dbReference type="ARBA" id="ARBA00022980"/>
    </source>
</evidence>
<dbReference type="InterPro" id="IPR021137">
    <property type="entry name" value="Ribosomal_bL35-like"/>
</dbReference>
<dbReference type="InterPro" id="IPR018265">
    <property type="entry name" value="Ribosomal_bL35_CS"/>
</dbReference>
<proteinExistence type="inferred from homology"/>
<accession>A0A0K6GUV9</accession>
<name>A0A0K6GUV9_9GAMM</name>
<dbReference type="Pfam" id="PF01632">
    <property type="entry name" value="Ribosomal_L35p"/>
    <property type="match status" value="1"/>
</dbReference>
<dbReference type="SUPFAM" id="SSF143034">
    <property type="entry name" value="L35p-like"/>
    <property type="match status" value="1"/>
</dbReference>
<evidence type="ECO:0000256" key="7">
    <source>
        <dbReference type="SAM" id="MobiDB-lite"/>
    </source>
</evidence>
<dbReference type="PROSITE" id="PS00936">
    <property type="entry name" value="RIBOSOMAL_L35"/>
    <property type="match status" value="1"/>
</dbReference>
<feature type="compositionally biased region" description="Basic residues" evidence="7">
    <location>
        <begin position="1"/>
        <end position="16"/>
    </location>
</feature>
<sequence length="65" mass="7522">MPKMKSRKSASKRFKKTASGGYKCKQSHLRHILTKKSSKRKRHLRAKSMVHEADVGLIQRMLPFA</sequence>
<dbReference type="AlphaFoldDB" id="A0A0K6GUV9"/>
<keyword evidence="2 5" id="KW-0689">Ribosomal protein</keyword>
<dbReference type="RefSeq" id="WP_055437817.1">
    <property type="nucleotide sequence ID" value="NZ_CYHB01000001.1"/>
</dbReference>
<dbReference type="NCBIfam" id="TIGR00001">
    <property type="entry name" value="rpmI_bact"/>
    <property type="match status" value="1"/>
</dbReference>
<dbReference type="GO" id="GO:0003735">
    <property type="term" value="F:structural constituent of ribosome"/>
    <property type="evidence" value="ECO:0007669"/>
    <property type="project" value="InterPro"/>
</dbReference>
<dbReference type="PANTHER" id="PTHR33343:SF1">
    <property type="entry name" value="LARGE RIBOSOMAL SUBUNIT PROTEIN BL35M"/>
    <property type="match status" value="1"/>
</dbReference>
<gene>
    <name evidence="5" type="primary">rpmI</name>
    <name evidence="8" type="ORF">Ga0061064_0076</name>
</gene>
<evidence type="ECO:0000256" key="4">
    <source>
        <dbReference type="ARBA" id="ARBA00071664"/>
    </source>
</evidence>
<dbReference type="InterPro" id="IPR037229">
    <property type="entry name" value="Ribosomal_bL35_sf"/>
</dbReference>
<feature type="region of interest" description="Disordered" evidence="7">
    <location>
        <begin position="1"/>
        <end position="26"/>
    </location>
</feature>
<evidence type="ECO:0000256" key="6">
    <source>
        <dbReference type="RuleBase" id="RU000568"/>
    </source>
</evidence>
<keyword evidence="3 5" id="KW-0687">Ribonucleoprotein</keyword>
<dbReference type="OrthoDB" id="47476at2"/>
<keyword evidence="9" id="KW-1185">Reference proteome</keyword>
<dbReference type="FunFam" id="4.10.410.60:FF:000001">
    <property type="entry name" value="50S ribosomal protein L35"/>
    <property type="match status" value="1"/>
</dbReference>
<dbReference type="GO" id="GO:0022625">
    <property type="term" value="C:cytosolic large ribosomal subunit"/>
    <property type="evidence" value="ECO:0007669"/>
    <property type="project" value="TreeGrafter"/>
</dbReference>